<dbReference type="Gene3D" id="3.60.21.10">
    <property type="match status" value="1"/>
</dbReference>
<evidence type="ECO:0000313" key="4">
    <source>
        <dbReference type="EMBL" id="KAB5591845.1"/>
    </source>
</evidence>
<dbReference type="InterPro" id="IPR029052">
    <property type="entry name" value="Metallo-depent_PP-like"/>
</dbReference>
<feature type="signal peptide" evidence="1">
    <location>
        <begin position="1"/>
        <end position="18"/>
    </location>
</feature>
<dbReference type="GO" id="GO:0016787">
    <property type="term" value="F:hydrolase activity"/>
    <property type="evidence" value="ECO:0007669"/>
    <property type="project" value="InterPro"/>
</dbReference>
<evidence type="ECO:0000259" key="3">
    <source>
        <dbReference type="Pfam" id="PF21953"/>
    </source>
</evidence>
<accession>A0A5N5QJB9</accession>
<dbReference type="PANTHER" id="PTHR11575:SF22">
    <property type="entry name" value="ADL392WP"/>
    <property type="match status" value="1"/>
</dbReference>
<dbReference type="Gene3D" id="3.90.780.10">
    <property type="entry name" value="5'-Nucleotidase, C-terminal domain"/>
    <property type="match status" value="1"/>
</dbReference>
<dbReference type="SUPFAM" id="SSF56300">
    <property type="entry name" value="Metallo-dependent phosphatases"/>
    <property type="match status" value="1"/>
</dbReference>
<organism evidence="4 5">
    <name type="scientific">Ceratobasidium theobromae</name>
    <dbReference type="NCBI Taxonomy" id="1582974"/>
    <lineage>
        <taxon>Eukaryota</taxon>
        <taxon>Fungi</taxon>
        <taxon>Dikarya</taxon>
        <taxon>Basidiomycota</taxon>
        <taxon>Agaricomycotina</taxon>
        <taxon>Agaricomycetes</taxon>
        <taxon>Cantharellales</taxon>
        <taxon>Ceratobasidiaceae</taxon>
        <taxon>Ceratobasidium</taxon>
    </lineage>
</organism>
<feature type="domain" description="Calcineurin-like phosphoesterase" evidence="2">
    <location>
        <begin position="44"/>
        <end position="285"/>
    </location>
</feature>
<dbReference type="AlphaFoldDB" id="A0A5N5QJB9"/>
<gene>
    <name evidence="4" type="ORF">CTheo_4710</name>
</gene>
<dbReference type="PANTHER" id="PTHR11575">
    <property type="entry name" value="5'-NUCLEOTIDASE-RELATED"/>
    <property type="match status" value="1"/>
</dbReference>
<feature type="domain" description="Putative 5'-nucleotidase C-terminal" evidence="3">
    <location>
        <begin position="387"/>
        <end position="593"/>
    </location>
</feature>
<dbReference type="OrthoDB" id="7722975at2759"/>
<dbReference type="SUPFAM" id="SSF55816">
    <property type="entry name" value="5'-nucleotidase (syn. UDP-sugar hydrolase), C-terminal domain"/>
    <property type="match status" value="1"/>
</dbReference>
<proteinExistence type="predicted"/>
<name>A0A5N5QJB9_9AGAM</name>
<dbReference type="InterPro" id="IPR053828">
    <property type="entry name" value="Nucleosidase_C"/>
</dbReference>
<dbReference type="EMBL" id="SSOP01000086">
    <property type="protein sequence ID" value="KAB5591845.1"/>
    <property type="molecule type" value="Genomic_DNA"/>
</dbReference>
<evidence type="ECO:0000313" key="5">
    <source>
        <dbReference type="Proteomes" id="UP000383932"/>
    </source>
</evidence>
<sequence>MKTSTIFGLVGAASLGLAADRVFDPDEPRELPTPKANLTWGDINVLHTTDIHGWIIGHRKKLYPELSWSGNFGDLFSFVTHMRSIAEKKSADLFLFDTGDRRIGHGLTDKVFKPNTVNGQLVSELYIEMGYDAVVPGNHDLGDPAVVKYAMEKLADKWEGKYLTSNIRRVATSEKAKEEPAEFLGIPYRYWKTKNKKKIMAYGVVLSGATVPKNPSLISITPVRDMIKEDWFNGTLKLPTDVFVVLGHIDAKDPRSEDNMKLIHDAIRAEHPFTPILMFGGHSHQRYCKRLRTSEPSGRWRSMLLQSGRYFDTIGWMSAKLDDNRSDQDLEITRRYLDNNVQTYMYHTGMSSLEEFETKKGAQIADYAFGIDRTEGLNQVYGYLESNYYLDRKEWTEKENDTQSLFSFYLNATEDILIDKDRSENWMFFSNWGIVRGDIYRGAFTLGDFYTISPNDKNLYKYVTVNRSVADKVVRQLQLSSKKKLLPDRLQRALIEDQSYMGSGSQAHAQLYFNEPAKNNLTYGWRTTDDCGVGGTRVIGEGDDIEHEPIPQVSLDASPSSGLPAYFWRKSYKNIPNLSEDAKVDLIFPQRIGEKVPDALNAVTGSKMYTKESIQVYSNITQDRLIGLYVRKNFKVITDNVPFPE</sequence>
<keyword evidence="5" id="KW-1185">Reference proteome</keyword>
<dbReference type="GO" id="GO:0005829">
    <property type="term" value="C:cytosol"/>
    <property type="evidence" value="ECO:0007669"/>
    <property type="project" value="TreeGrafter"/>
</dbReference>
<dbReference type="Pfam" id="PF00149">
    <property type="entry name" value="Metallophos"/>
    <property type="match status" value="1"/>
</dbReference>
<reference evidence="4 5" key="1">
    <citation type="journal article" date="2019" name="Fungal Biol. Biotechnol.">
        <title>Draft genome sequence of fastidious pathogen Ceratobasidium theobromae, which causes vascular-streak dieback in Theobroma cacao.</title>
        <authorList>
            <person name="Ali S.S."/>
            <person name="Asman A."/>
            <person name="Shao J."/>
            <person name="Firmansyah A.P."/>
            <person name="Susilo A.W."/>
            <person name="Rosmana A."/>
            <person name="McMahon P."/>
            <person name="Junaid M."/>
            <person name="Guest D."/>
            <person name="Kheng T.Y."/>
            <person name="Meinhardt L.W."/>
            <person name="Bailey B.A."/>
        </authorList>
    </citation>
    <scope>NUCLEOTIDE SEQUENCE [LARGE SCALE GENOMIC DNA]</scope>
    <source>
        <strain evidence="4 5">CT2</strain>
    </source>
</reference>
<dbReference type="GO" id="GO:0009166">
    <property type="term" value="P:nucleotide catabolic process"/>
    <property type="evidence" value="ECO:0007669"/>
    <property type="project" value="InterPro"/>
</dbReference>
<evidence type="ECO:0000259" key="2">
    <source>
        <dbReference type="Pfam" id="PF00149"/>
    </source>
</evidence>
<comment type="caution">
    <text evidence="4">The sequence shown here is derived from an EMBL/GenBank/DDBJ whole genome shotgun (WGS) entry which is preliminary data.</text>
</comment>
<dbReference type="Proteomes" id="UP000383932">
    <property type="component" value="Unassembled WGS sequence"/>
</dbReference>
<keyword evidence="1" id="KW-0732">Signal</keyword>
<dbReference type="InterPro" id="IPR004843">
    <property type="entry name" value="Calcineurin-like_PHP"/>
</dbReference>
<evidence type="ECO:0000256" key="1">
    <source>
        <dbReference type="SAM" id="SignalP"/>
    </source>
</evidence>
<dbReference type="InterPro" id="IPR006179">
    <property type="entry name" value="5_nucleotidase/apyrase"/>
</dbReference>
<dbReference type="Pfam" id="PF21953">
    <property type="entry name" value="NadN_nucleosid_C"/>
    <property type="match status" value="1"/>
</dbReference>
<dbReference type="InterPro" id="IPR036907">
    <property type="entry name" value="5'-Nucleotdase_C_sf"/>
</dbReference>
<feature type="chain" id="PRO_5024356780" evidence="1">
    <location>
        <begin position="19"/>
        <end position="645"/>
    </location>
</feature>
<protein>
    <submittedName>
        <fullName evidence="4">Ser/thr phosphatase family protein</fullName>
    </submittedName>
</protein>